<name>A0ABP1G880_9CHLO</name>
<keyword evidence="3" id="KW-0067">ATP-binding</keyword>
<dbReference type="InterPro" id="IPR050093">
    <property type="entry name" value="ABC_SmlMolc_Importer"/>
</dbReference>
<dbReference type="PROSITE" id="PS50893">
    <property type="entry name" value="ABC_TRANSPORTER_2"/>
    <property type="match status" value="1"/>
</dbReference>
<evidence type="ECO:0000256" key="2">
    <source>
        <dbReference type="ARBA" id="ARBA00022741"/>
    </source>
</evidence>
<dbReference type="SMART" id="SM00382">
    <property type="entry name" value="AAA"/>
    <property type="match status" value="1"/>
</dbReference>
<dbReference type="InterPro" id="IPR003593">
    <property type="entry name" value="AAA+_ATPase"/>
</dbReference>
<evidence type="ECO:0000259" key="4">
    <source>
        <dbReference type="PROSITE" id="PS50893"/>
    </source>
</evidence>
<dbReference type="SUPFAM" id="SSF52540">
    <property type="entry name" value="P-loop containing nucleoside triphosphate hydrolases"/>
    <property type="match status" value="1"/>
</dbReference>
<proteinExistence type="predicted"/>
<comment type="caution">
    <text evidence="5">The sequence shown here is derived from an EMBL/GenBank/DDBJ whole genome shotgun (WGS) entry which is preliminary data.</text>
</comment>
<evidence type="ECO:0000256" key="3">
    <source>
        <dbReference type="ARBA" id="ARBA00022840"/>
    </source>
</evidence>
<gene>
    <name evidence="5" type="primary">g10570</name>
    <name evidence="5" type="ORF">VP750_LOCUS9481</name>
</gene>
<evidence type="ECO:0000313" key="6">
    <source>
        <dbReference type="Proteomes" id="UP001497392"/>
    </source>
</evidence>
<dbReference type="InterPro" id="IPR017871">
    <property type="entry name" value="ABC_transporter-like_CS"/>
</dbReference>
<dbReference type="PROSITE" id="PS00211">
    <property type="entry name" value="ABC_TRANSPORTER_1"/>
    <property type="match status" value="1"/>
</dbReference>
<dbReference type="InterPro" id="IPR003439">
    <property type="entry name" value="ABC_transporter-like_ATP-bd"/>
</dbReference>
<dbReference type="PANTHER" id="PTHR42781">
    <property type="entry name" value="SPERMIDINE/PUTRESCINE IMPORT ATP-BINDING PROTEIN POTA"/>
    <property type="match status" value="1"/>
</dbReference>
<keyword evidence="1" id="KW-0813">Transport</keyword>
<protein>
    <submittedName>
        <fullName evidence="5">G10570 protein</fullName>
    </submittedName>
</protein>
<evidence type="ECO:0000313" key="5">
    <source>
        <dbReference type="EMBL" id="CAL5227575.1"/>
    </source>
</evidence>
<dbReference type="InterPro" id="IPR027417">
    <property type="entry name" value="P-loop_NTPase"/>
</dbReference>
<dbReference type="Gene3D" id="3.40.50.300">
    <property type="entry name" value="P-loop containing nucleotide triphosphate hydrolases"/>
    <property type="match status" value="1"/>
</dbReference>
<keyword evidence="6" id="KW-1185">Reference proteome</keyword>
<dbReference type="Pfam" id="PF00005">
    <property type="entry name" value="ABC_tran"/>
    <property type="match status" value="1"/>
</dbReference>
<dbReference type="Proteomes" id="UP001497392">
    <property type="component" value="Unassembled WGS sequence"/>
</dbReference>
<accession>A0ABP1G880</accession>
<dbReference type="EMBL" id="CAXHTA020000017">
    <property type="protein sequence ID" value="CAL5227575.1"/>
    <property type="molecule type" value="Genomic_DNA"/>
</dbReference>
<organism evidence="5 6">
    <name type="scientific">Coccomyxa viridis</name>
    <dbReference type="NCBI Taxonomy" id="1274662"/>
    <lineage>
        <taxon>Eukaryota</taxon>
        <taxon>Viridiplantae</taxon>
        <taxon>Chlorophyta</taxon>
        <taxon>core chlorophytes</taxon>
        <taxon>Trebouxiophyceae</taxon>
        <taxon>Trebouxiophyceae incertae sedis</taxon>
        <taxon>Coccomyxaceae</taxon>
        <taxon>Coccomyxa</taxon>
    </lineage>
</organism>
<evidence type="ECO:0000256" key="1">
    <source>
        <dbReference type="ARBA" id="ARBA00022448"/>
    </source>
</evidence>
<feature type="domain" description="ABC transporter" evidence="4">
    <location>
        <begin position="54"/>
        <end position="287"/>
    </location>
</feature>
<dbReference type="PANTHER" id="PTHR42781:SF4">
    <property type="entry name" value="SPERMIDINE_PUTRESCINE IMPORT ATP-BINDING PROTEIN POTA"/>
    <property type="match status" value="1"/>
</dbReference>
<keyword evidence="2" id="KW-0547">Nucleotide-binding</keyword>
<sequence>MARRAPKSILTSAISSTVHVDEQAAAASLEAGTASGVNSPAHATPLQAGNGVRVRVQDMSKVYTTRKGSFLAADDISLDIPAGKMTALLGPSGSGKTTLLRLIAGLEEPSAGSIFFDDEDATWVPTQEREIGFVFQSYALFKHMTCAQNIAFGPSIRKMKIDIKSRVRELLELIELPHVGSRRPAQLSGGQRQRVALARALASQPRLLLLDEPFGALDPTIRTSVRQGLKSIIDKVGVTSILVTHDQEEAFELADQVVIFNRGKVVQIGTPEELQSAPATPFVLHFIDDVNQMPANCQFVKRMGYKTEKPYVMCRPTVFDVSKEVPQPDMPKFAPATVSDRIDIGFSIKYMLKFDDGVVIEMHLQGEEHERPVAFDLQQRVYVHTDPSNLVPYYPDEIASTPT</sequence>
<reference evidence="5 6" key="1">
    <citation type="submission" date="2024-06" db="EMBL/GenBank/DDBJ databases">
        <authorList>
            <person name="Kraege A."/>
            <person name="Thomma B."/>
        </authorList>
    </citation>
    <scope>NUCLEOTIDE SEQUENCE [LARGE SCALE GENOMIC DNA]</scope>
</reference>